<dbReference type="EMBL" id="BMIL01000007">
    <property type="protein sequence ID" value="GGC69628.1"/>
    <property type="molecule type" value="Genomic_DNA"/>
</dbReference>
<reference evidence="4" key="2">
    <citation type="submission" date="2020-09" db="EMBL/GenBank/DDBJ databases">
        <authorList>
            <person name="Sun Q."/>
            <person name="Zhou Y."/>
        </authorList>
    </citation>
    <scope>NUCLEOTIDE SEQUENCE</scope>
    <source>
        <strain evidence="4">CGMCC 1.15343</strain>
    </source>
</reference>
<organism evidence="4 5">
    <name type="scientific">Pedobacter quisquiliarum</name>
    <dbReference type="NCBI Taxonomy" id="1834438"/>
    <lineage>
        <taxon>Bacteria</taxon>
        <taxon>Pseudomonadati</taxon>
        <taxon>Bacteroidota</taxon>
        <taxon>Sphingobacteriia</taxon>
        <taxon>Sphingobacteriales</taxon>
        <taxon>Sphingobacteriaceae</taxon>
        <taxon>Pedobacter</taxon>
    </lineage>
</organism>
<feature type="compositionally biased region" description="Low complexity" evidence="1">
    <location>
        <begin position="221"/>
        <end position="237"/>
    </location>
</feature>
<reference evidence="4" key="1">
    <citation type="journal article" date="2014" name="Int. J. Syst. Evol. Microbiol.">
        <title>Complete genome sequence of Corynebacterium casei LMG S-19264T (=DSM 44701T), isolated from a smear-ripened cheese.</title>
        <authorList>
            <consortium name="US DOE Joint Genome Institute (JGI-PGF)"/>
            <person name="Walter F."/>
            <person name="Albersmeier A."/>
            <person name="Kalinowski J."/>
            <person name="Ruckert C."/>
        </authorList>
    </citation>
    <scope>NUCLEOTIDE SEQUENCE</scope>
    <source>
        <strain evidence="4">CGMCC 1.15343</strain>
    </source>
</reference>
<dbReference type="RefSeq" id="WP_188627120.1">
    <property type="nucleotide sequence ID" value="NZ_BMIL01000007.1"/>
</dbReference>
<keyword evidence="2" id="KW-0732">Signal</keyword>
<keyword evidence="5" id="KW-1185">Reference proteome</keyword>
<dbReference type="InterPro" id="IPR021255">
    <property type="entry name" value="DUF2807"/>
</dbReference>
<gene>
    <name evidence="4" type="ORF">GCM10011387_23770</name>
</gene>
<dbReference type="Proteomes" id="UP000651668">
    <property type="component" value="Unassembled WGS sequence"/>
</dbReference>
<feature type="region of interest" description="Disordered" evidence="1">
    <location>
        <begin position="207"/>
        <end position="237"/>
    </location>
</feature>
<evidence type="ECO:0000313" key="4">
    <source>
        <dbReference type="EMBL" id="GGC69628.1"/>
    </source>
</evidence>
<evidence type="ECO:0000313" key="5">
    <source>
        <dbReference type="Proteomes" id="UP000651668"/>
    </source>
</evidence>
<evidence type="ECO:0000256" key="1">
    <source>
        <dbReference type="SAM" id="MobiDB-lite"/>
    </source>
</evidence>
<feature type="chain" id="PRO_5037732230" description="Putative auto-transporter adhesin head GIN domain-containing protein" evidence="2">
    <location>
        <begin position="25"/>
        <end position="237"/>
    </location>
</feature>
<feature type="signal peptide" evidence="2">
    <location>
        <begin position="1"/>
        <end position="24"/>
    </location>
</feature>
<dbReference type="Pfam" id="PF10988">
    <property type="entry name" value="DUF2807"/>
    <property type="match status" value="1"/>
</dbReference>
<proteinExistence type="predicted"/>
<evidence type="ECO:0000259" key="3">
    <source>
        <dbReference type="Pfam" id="PF10988"/>
    </source>
</evidence>
<accession>A0A916XFF8</accession>
<evidence type="ECO:0000256" key="2">
    <source>
        <dbReference type="SAM" id="SignalP"/>
    </source>
</evidence>
<feature type="domain" description="Putative auto-transporter adhesin head GIN" evidence="3">
    <location>
        <begin position="34"/>
        <end position="220"/>
    </location>
</feature>
<comment type="caution">
    <text evidence="4">The sequence shown here is derived from an EMBL/GenBank/DDBJ whole genome shotgun (WGS) entry which is preliminary data.</text>
</comment>
<protein>
    <recommendedName>
        <fullName evidence="3">Putative auto-transporter adhesin head GIN domain-containing protein</fullName>
    </recommendedName>
</protein>
<sequence length="237" mass="25218">MKKFYTTPAILFTATLLFSNSLFAQVTKNMTVNNFNKVSVSSGIDLYLTQGNSESAKAVGDKELVDRLILVKEGNKLNIKYRDNNSLSGMFRGGKSLKVYLNFKTLEELSASGGSDVYAQQAIKTDRMALATSGGSDVELNIICKDITIKASGGSDVDLKGSATNMDMHISGGSDVDAEAFSVFYAKVHASGGSDAEIRVNKGLEADASGGSDIRFSGNASYKKTSSSRSGSVKRIN</sequence>
<dbReference type="AlphaFoldDB" id="A0A916XFF8"/>
<name>A0A916XFF8_9SPHI</name>
<dbReference type="Gene3D" id="2.160.20.120">
    <property type="match status" value="1"/>
</dbReference>